<dbReference type="PANTHER" id="PTHR11829">
    <property type="entry name" value="FORKHEAD BOX PROTEIN"/>
    <property type="match status" value="1"/>
</dbReference>
<dbReference type="SMART" id="SM00339">
    <property type="entry name" value="FH"/>
    <property type="match status" value="1"/>
</dbReference>
<dbReference type="FunFam" id="1.10.10.10:FF:000016">
    <property type="entry name" value="Forkhead box protein I1"/>
    <property type="match status" value="1"/>
</dbReference>
<feature type="region of interest" description="Disordered" evidence="12">
    <location>
        <begin position="1"/>
        <end position="43"/>
    </location>
</feature>
<keyword evidence="7 11" id="KW-0238">DNA-binding</keyword>
<dbReference type="PRINTS" id="PR00053">
    <property type="entry name" value="FORKHEAD"/>
</dbReference>
<proteinExistence type="predicted"/>
<dbReference type="AlphaFoldDB" id="A0A7I8VH24"/>
<dbReference type="Gene3D" id="1.10.10.10">
    <property type="entry name" value="Winged helix-like DNA-binding domain superfamily/Winged helix DNA-binding domain"/>
    <property type="match status" value="1"/>
</dbReference>
<evidence type="ECO:0000313" key="14">
    <source>
        <dbReference type="EMBL" id="CAD5115477.1"/>
    </source>
</evidence>
<dbReference type="CDD" id="cd20028">
    <property type="entry name" value="FH_FOXL2"/>
    <property type="match status" value="1"/>
</dbReference>
<keyword evidence="8" id="KW-0804">Transcription</keyword>
<evidence type="ECO:0000256" key="1">
    <source>
        <dbReference type="ARBA" id="ARBA00004123"/>
    </source>
</evidence>
<evidence type="ECO:0000313" key="15">
    <source>
        <dbReference type="Proteomes" id="UP000549394"/>
    </source>
</evidence>
<dbReference type="InterPro" id="IPR018122">
    <property type="entry name" value="TF_fork_head_CS_1"/>
</dbReference>
<dbReference type="SUPFAM" id="SSF46785">
    <property type="entry name" value="Winged helix' DNA-binding domain"/>
    <property type="match status" value="1"/>
</dbReference>
<name>A0A7I8VH24_9ANNE</name>
<evidence type="ECO:0000256" key="6">
    <source>
        <dbReference type="ARBA" id="ARBA00023015"/>
    </source>
</evidence>
<keyword evidence="15" id="KW-1185">Reference proteome</keyword>
<accession>A0A7I8VH24</accession>
<dbReference type="Pfam" id="PF00250">
    <property type="entry name" value="Forkhead"/>
    <property type="match status" value="1"/>
</dbReference>
<dbReference type="InterPro" id="IPR036390">
    <property type="entry name" value="WH_DNA-bd_sf"/>
</dbReference>
<keyword evidence="5" id="KW-0832">Ubl conjugation</keyword>
<dbReference type="GO" id="GO:0005634">
    <property type="term" value="C:nucleus"/>
    <property type="evidence" value="ECO:0007669"/>
    <property type="project" value="UniProtKB-SubCell"/>
</dbReference>
<feature type="compositionally biased region" description="Basic and acidic residues" evidence="12">
    <location>
        <begin position="13"/>
        <end position="42"/>
    </location>
</feature>
<dbReference type="EMBL" id="CAJFCJ010000006">
    <property type="protein sequence ID" value="CAD5115477.1"/>
    <property type="molecule type" value="Genomic_DNA"/>
</dbReference>
<dbReference type="OrthoDB" id="5402974at2759"/>
<dbReference type="Proteomes" id="UP000549394">
    <property type="component" value="Unassembled WGS sequence"/>
</dbReference>
<dbReference type="GO" id="GO:0000981">
    <property type="term" value="F:DNA-binding transcription factor activity, RNA polymerase II-specific"/>
    <property type="evidence" value="ECO:0007669"/>
    <property type="project" value="TreeGrafter"/>
</dbReference>
<dbReference type="GO" id="GO:0000978">
    <property type="term" value="F:RNA polymerase II cis-regulatory region sequence-specific DNA binding"/>
    <property type="evidence" value="ECO:0007669"/>
    <property type="project" value="TreeGrafter"/>
</dbReference>
<sequence>MDTLLLPSYKGESQSEFRSSDPKADGNEEETCRSKAPEKDYSDPNCKPPYSYVALIAMAIKESVEKRLTLSGIYKYIVEKFPYYEKNKKGWQNSIRHNLSLNECFIKVPREGGGERKGNFWTLDPAFDDMFEKGNYRRRRRMKRPYRPTVGGFTTKSSFGFDQFSPLLHKPPPTANYSPYCSPTTPTYPPWGYCASTFGHQAYSCQRMAPPTSYYSPASTPPTFGCRQMTDVSSYSTPYASWTNDRQTL</sequence>
<keyword evidence="3" id="KW-0597">Phosphoprotein</keyword>
<gene>
    <name evidence="14" type="ORF">DGYR_LOCUS4218</name>
</gene>
<dbReference type="InterPro" id="IPR050211">
    <property type="entry name" value="FOX_domain-containing"/>
</dbReference>
<evidence type="ECO:0000256" key="12">
    <source>
        <dbReference type="SAM" id="MobiDB-lite"/>
    </source>
</evidence>
<comment type="caution">
    <text evidence="14">The sequence shown here is derived from an EMBL/GenBank/DDBJ whole genome shotgun (WGS) entry which is preliminary data.</text>
</comment>
<organism evidence="14 15">
    <name type="scientific">Dimorphilus gyrociliatus</name>
    <dbReference type="NCBI Taxonomy" id="2664684"/>
    <lineage>
        <taxon>Eukaryota</taxon>
        <taxon>Metazoa</taxon>
        <taxon>Spiralia</taxon>
        <taxon>Lophotrochozoa</taxon>
        <taxon>Annelida</taxon>
        <taxon>Polychaeta</taxon>
        <taxon>Polychaeta incertae sedis</taxon>
        <taxon>Dinophilidae</taxon>
        <taxon>Dimorphilus</taxon>
    </lineage>
</organism>
<evidence type="ECO:0000256" key="10">
    <source>
        <dbReference type="ARBA" id="ARBA00034872"/>
    </source>
</evidence>
<dbReference type="InterPro" id="IPR036388">
    <property type="entry name" value="WH-like_DNA-bd_sf"/>
</dbReference>
<dbReference type="PROSITE" id="PS50039">
    <property type="entry name" value="FORK_HEAD_3"/>
    <property type="match status" value="1"/>
</dbReference>
<keyword evidence="4" id="KW-0221">Differentiation</keyword>
<keyword evidence="9 11" id="KW-0539">Nucleus</keyword>
<keyword evidence="6" id="KW-0805">Transcription regulation</keyword>
<evidence type="ECO:0000256" key="8">
    <source>
        <dbReference type="ARBA" id="ARBA00023163"/>
    </source>
</evidence>
<evidence type="ECO:0000256" key="9">
    <source>
        <dbReference type="ARBA" id="ARBA00023242"/>
    </source>
</evidence>
<evidence type="ECO:0000256" key="2">
    <source>
        <dbReference type="ARBA" id="ARBA00022499"/>
    </source>
</evidence>
<dbReference type="GO" id="GO:0030154">
    <property type="term" value="P:cell differentiation"/>
    <property type="evidence" value="ECO:0007669"/>
    <property type="project" value="UniProtKB-KW"/>
</dbReference>
<evidence type="ECO:0000256" key="3">
    <source>
        <dbReference type="ARBA" id="ARBA00022553"/>
    </source>
</evidence>
<reference evidence="14 15" key="1">
    <citation type="submission" date="2020-08" db="EMBL/GenBank/DDBJ databases">
        <authorList>
            <person name="Hejnol A."/>
        </authorList>
    </citation>
    <scope>NUCLEOTIDE SEQUENCE [LARGE SCALE GENOMIC DNA]</scope>
</reference>
<evidence type="ECO:0000259" key="13">
    <source>
        <dbReference type="PROSITE" id="PS50039"/>
    </source>
</evidence>
<dbReference type="InterPro" id="IPR030456">
    <property type="entry name" value="TF_fork_head_CS_2"/>
</dbReference>
<dbReference type="PROSITE" id="PS00657">
    <property type="entry name" value="FORK_HEAD_1"/>
    <property type="match status" value="1"/>
</dbReference>
<dbReference type="InterPro" id="IPR047515">
    <property type="entry name" value="FH_FOXL2"/>
</dbReference>
<feature type="DNA-binding region" description="Fork-head" evidence="11">
    <location>
        <begin position="47"/>
        <end position="141"/>
    </location>
</feature>
<evidence type="ECO:0000256" key="5">
    <source>
        <dbReference type="ARBA" id="ARBA00022843"/>
    </source>
</evidence>
<dbReference type="InterPro" id="IPR001766">
    <property type="entry name" value="Fork_head_dom"/>
</dbReference>
<protein>
    <recommendedName>
        <fullName evidence="10">Forkhead box protein L2</fullName>
    </recommendedName>
</protein>
<dbReference type="GO" id="GO:0009653">
    <property type="term" value="P:anatomical structure morphogenesis"/>
    <property type="evidence" value="ECO:0007669"/>
    <property type="project" value="TreeGrafter"/>
</dbReference>
<dbReference type="PROSITE" id="PS00658">
    <property type="entry name" value="FORK_HEAD_2"/>
    <property type="match status" value="1"/>
</dbReference>
<evidence type="ECO:0000256" key="4">
    <source>
        <dbReference type="ARBA" id="ARBA00022782"/>
    </source>
</evidence>
<evidence type="ECO:0000256" key="7">
    <source>
        <dbReference type="ARBA" id="ARBA00023125"/>
    </source>
</evidence>
<comment type="subcellular location">
    <subcellularLocation>
        <location evidence="1 11">Nucleus</location>
    </subcellularLocation>
</comment>
<keyword evidence="2" id="KW-1017">Isopeptide bond</keyword>
<feature type="domain" description="Fork-head" evidence="13">
    <location>
        <begin position="47"/>
        <end position="141"/>
    </location>
</feature>
<dbReference type="PANTHER" id="PTHR11829:SF411">
    <property type="entry name" value="FORKHEAD BOX PROTEIN L2"/>
    <property type="match status" value="1"/>
</dbReference>
<evidence type="ECO:0000256" key="11">
    <source>
        <dbReference type="PROSITE-ProRule" id="PRU00089"/>
    </source>
</evidence>